<sequence>MGVNTAAYLNGFYDTTRAMGDKAVSSDGAFEIEGFEDMWLLTKSFPWPTISPAGEIEVPTPLGGGMWQPQQVKVNLQGQITLMETSLGSVSNMLIRLIAQGARFNAKAYEGTPDRYRFYHRLKDCFIQTDIQDRDFENRSQILTISGTMYFHYFGEKIVGNIT</sequence>
<reference evidence="1 2" key="1">
    <citation type="journal article" date="2015" name="Genome Announc.">
        <title>Complete Genome Sequence of Cupriavidus basilensis 4G11, Isolated from the Oak Ridge Field Research Center Site.</title>
        <authorList>
            <person name="Ray J."/>
            <person name="Waters R.J."/>
            <person name="Skerker J.M."/>
            <person name="Kuehl J.V."/>
            <person name="Price M.N."/>
            <person name="Huang J."/>
            <person name="Chakraborty R."/>
            <person name="Arkin A.P."/>
            <person name="Deutschbauer A."/>
        </authorList>
    </citation>
    <scope>NUCLEOTIDE SEQUENCE [LARGE SCALE GENOMIC DNA]</scope>
    <source>
        <strain evidence="1">4G11</strain>
    </source>
</reference>
<dbReference type="Proteomes" id="UP000031843">
    <property type="component" value="Chromosome main"/>
</dbReference>
<organism evidence="1 2">
    <name type="scientific">Cupriavidus basilensis</name>
    <dbReference type="NCBI Taxonomy" id="68895"/>
    <lineage>
        <taxon>Bacteria</taxon>
        <taxon>Pseudomonadati</taxon>
        <taxon>Pseudomonadota</taxon>
        <taxon>Betaproteobacteria</taxon>
        <taxon>Burkholderiales</taxon>
        <taxon>Burkholderiaceae</taxon>
        <taxon>Cupriavidus</taxon>
    </lineage>
</organism>
<protein>
    <recommendedName>
        <fullName evidence="3">Phage protein</fullName>
    </recommendedName>
</protein>
<dbReference type="KEGG" id="cbw:RR42_m1436"/>
<evidence type="ECO:0000313" key="2">
    <source>
        <dbReference type="Proteomes" id="UP000031843"/>
    </source>
</evidence>
<dbReference type="RefSeq" id="WP_043345151.1">
    <property type="nucleotide sequence ID" value="NZ_CP010536.1"/>
</dbReference>
<evidence type="ECO:0000313" key="1">
    <source>
        <dbReference type="EMBL" id="AJG18837.1"/>
    </source>
</evidence>
<accession>A0A0C4Y1B8</accession>
<dbReference type="EMBL" id="CP010536">
    <property type="protein sequence ID" value="AJG18837.1"/>
    <property type="molecule type" value="Genomic_DNA"/>
</dbReference>
<gene>
    <name evidence="1" type="ORF">RR42_m1436</name>
</gene>
<name>A0A0C4Y1B8_9BURK</name>
<evidence type="ECO:0008006" key="3">
    <source>
        <dbReference type="Google" id="ProtNLM"/>
    </source>
</evidence>
<dbReference type="OrthoDB" id="8546635at2"/>
<proteinExistence type="predicted"/>
<dbReference type="AlphaFoldDB" id="A0A0C4Y1B8"/>
<keyword evidence="2" id="KW-1185">Reference proteome</keyword>